<dbReference type="PANTHER" id="PTHR31649">
    <property type="entry name" value="AGAP009604-PA"/>
    <property type="match status" value="1"/>
</dbReference>
<dbReference type="AlphaFoldDB" id="A0A5N4AEU3"/>
<evidence type="ECO:0000256" key="1">
    <source>
        <dbReference type="SAM" id="SignalP"/>
    </source>
</evidence>
<dbReference type="EMBL" id="VVIM01000007">
    <property type="protein sequence ID" value="KAB0795855.1"/>
    <property type="molecule type" value="Genomic_DNA"/>
</dbReference>
<comment type="caution">
    <text evidence="2">The sequence shown here is derived from an EMBL/GenBank/DDBJ whole genome shotgun (WGS) entry which is preliminary data.</text>
</comment>
<dbReference type="Pfam" id="PF11901">
    <property type="entry name" value="DM9"/>
    <property type="match status" value="2"/>
</dbReference>
<dbReference type="InParanoid" id="A0A5N4AEU3"/>
<evidence type="ECO:0000313" key="3">
    <source>
        <dbReference type="Proteomes" id="UP000327044"/>
    </source>
</evidence>
<organism evidence="2 3">
    <name type="scientific">Photinus pyralis</name>
    <name type="common">Common eastern firefly</name>
    <name type="synonym">Lampyris pyralis</name>
    <dbReference type="NCBI Taxonomy" id="7054"/>
    <lineage>
        <taxon>Eukaryota</taxon>
        <taxon>Metazoa</taxon>
        <taxon>Ecdysozoa</taxon>
        <taxon>Arthropoda</taxon>
        <taxon>Hexapoda</taxon>
        <taxon>Insecta</taxon>
        <taxon>Pterygota</taxon>
        <taxon>Neoptera</taxon>
        <taxon>Endopterygota</taxon>
        <taxon>Coleoptera</taxon>
        <taxon>Polyphaga</taxon>
        <taxon>Elateriformia</taxon>
        <taxon>Elateroidea</taxon>
        <taxon>Lampyridae</taxon>
        <taxon>Lampyrinae</taxon>
        <taxon>Photinus</taxon>
    </lineage>
</organism>
<accession>A0A5N4AEU3</accession>
<dbReference type="PANTHER" id="PTHR31649:SF10">
    <property type="entry name" value="IP19903P-RELATED"/>
    <property type="match status" value="1"/>
</dbReference>
<keyword evidence="1" id="KW-0732">Signal</keyword>
<dbReference type="OrthoDB" id="2142040at2759"/>
<protein>
    <submittedName>
        <fullName evidence="2">Uncharacterized protein</fullName>
    </submittedName>
</protein>
<sequence>MLAVKVIVCLCTYAVAVVAQGVYLQPSGYYWREFSNGHIPSDAVVGGRDRAGNPTYIGQLYGLDFELLPATIIRGSPNATSTRHVSAIQTDKNIKILCSYEPHKFRWIPTIAGEAYKLANCHLVNGGSEVNVSLHIGRVNYQSEVIIGKVFSELSIPYNGVPINFKAFQILAWDCQDL</sequence>
<keyword evidence="3" id="KW-1185">Reference proteome</keyword>
<reference evidence="2 3" key="1">
    <citation type="journal article" date="2018" name="Elife">
        <title>Firefly genomes illuminate parallel origins of bioluminescence in beetles.</title>
        <authorList>
            <person name="Fallon T.R."/>
            <person name="Lower S.E."/>
            <person name="Chang C.H."/>
            <person name="Bessho-Uehara M."/>
            <person name="Martin G.J."/>
            <person name="Bewick A.J."/>
            <person name="Behringer M."/>
            <person name="Debat H.J."/>
            <person name="Wong I."/>
            <person name="Day J.C."/>
            <person name="Suvorov A."/>
            <person name="Silva C.J."/>
            <person name="Stanger-Hall K.F."/>
            <person name="Hall D.W."/>
            <person name="Schmitz R.J."/>
            <person name="Nelson D.R."/>
            <person name="Lewis S.M."/>
            <person name="Shigenobu S."/>
            <person name="Bybee S.M."/>
            <person name="Larracuente A.M."/>
            <person name="Oba Y."/>
            <person name="Weng J.K."/>
        </authorList>
    </citation>
    <scope>NUCLEOTIDE SEQUENCE [LARGE SCALE GENOMIC DNA]</scope>
    <source>
        <strain evidence="2">1611_PpyrPB1</strain>
        <tissue evidence="2">Whole body</tissue>
    </source>
</reference>
<feature type="signal peptide" evidence="1">
    <location>
        <begin position="1"/>
        <end position="19"/>
    </location>
</feature>
<name>A0A5N4AEU3_PHOPY</name>
<dbReference type="Proteomes" id="UP000327044">
    <property type="component" value="Unassembled WGS sequence"/>
</dbReference>
<evidence type="ECO:0000313" key="2">
    <source>
        <dbReference type="EMBL" id="KAB0795855.1"/>
    </source>
</evidence>
<dbReference type="InterPro" id="IPR006616">
    <property type="entry name" value="DM9_repeat"/>
</dbReference>
<proteinExistence type="predicted"/>
<feature type="chain" id="PRO_5024277660" evidence="1">
    <location>
        <begin position="20"/>
        <end position="178"/>
    </location>
</feature>
<gene>
    <name evidence="2" type="ORF">PPYR_09916</name>
</gene>